<dbReference type="AlphaFoldDB" id="B3QUN8"/>
<evidence type="ECO:0000256" key="6">
    <source>
        <dbReference type="ARBA" id="ARBA00022723"/>
    </source>
</evidence>
<keyword evidence="15" id="KW-1185">Reference proteome</keyword>
<dbReference type="HOGENOM" id="CLU_031114_4_0_10"/>
<evidence type="ECO:0000259" key="13">
    <source>
        <dbReference type="PROSITE" id="PS51003"/>
    </source>
</evidence>
<dbReference type="OrthoDB" id="627427at2"/>
<evidence type="ECO:0000256" key="1">
    <source>
        <dbReference type="ARBA" id="ARBA00004141"/>
    </source>
</evidence>
<keyword evidence="10 11" id="KW-0472">Membrane</keyword>
<keyword evidence="8 11" id="KW-1133">Transmembrane helix</keyword>
<feature type="transmembrane region" description="Helical" evidence="11">
    <location>
        <begin position="161"/>
        <end position="181"/>
    </location>
</feature>
<dbReference type="GO" id="GO:0046872">
    <property type="term" value="F:metal ion binding"/>
    <property type="evidence" value="ECO:0007669"/>
    <property type="project" value="UniProtKB-KW"/>
</dbReference>
<dbReference type="SUPFAM" id="SSF81648">
    <property type="entry name" value="a domain/subunit of cytochrome bc1 complex (Ubiquinol-cytochrome c reductase)"/>
    <property type="match status" value="1"/>
</dbReference>
<dbReference type="InterPro" id="IPR005797">
    <property type="entry name" value="Cyt_b/b6_N"/>
</dbReference>
<feature type="transmembrane region" description="Helical" evidence="11">
    <location>
        <begin position="369"/>
        <end position="389"/>
    </location>
</feature>
<protein>
    <submittedName>
        <fullName evidence="14">Cytochrome b/b6 domain</fullName>
    </submittedName>
</protein>
<proteinExistence type="predicted"/>
<dbReference type="InterPro" id="IPR005798">
    <property type="entry name" value="Cyt_b/b6_C"/>
</dbReference>
<keyword evidence="6" id="KW-0479">Metal-binding</keyword>
<feature type="domain" description="Cytochrome b/b6 C-terminal region profile" evidence="13">
    <location>
        <begin position="261"/>
        <end position="394"/>
    </location>
</feature>
<dbReference type="InterPro" id="IPR048259">
    <property type="entry name" value="Cytochrome_b_N_euk/bac"/>
</dbReference>
<feature type="transmembrane region" description="Helical" evidence="11">
    <location>
        <begin position="75"/>
        <end position="101"/>
    </location>
</feature>
<dbReference type="EMBL" id="CP001100">
    <property type="protein sequence ID" value="ACF12944.1"/>
    <property type="molecule type" value="Genomic_DNA"/>
</dbReference>
<dbReference type="CDD" id="cd00284">
    <property type="entry name" value="Cytochrome_b_N"/>
    <property type="match status" value="1"/>
</dbReference>
<evidence type="ECO:0000256" key="8">
    <source>
        <dbReference type="ARBA" id="ARBA00022989"/>
    </source>
</evidence>
<name>B3QUN8_CHLT3</name>
<dbReference type="eggNOG" id="COG1290">
    <property type="taxonomic scope" value="Bacteria"/>
</dbReference>
<evidence type="ECO:0000256" key="7">
    <source>
        <dbReference type="ARBA" id="ARBA00022982"/>
    </source>
</evidence>
<evidence type="ECO:0000256" key="10">
    <source>
        <dbReference type="ARBA" id="ARBA00023136"/>
    </source>
</evidence>
<feature type="transmembrane region" description="Helical" evidence="11">
    <location>
        <begin position="128"/>
        <end position="149"/>
    </location>
</feature>
<evidence type="ECO:0000313" key="15">
    <source>
        <dbReference type="Proteomes" id="UP000001208"/>
    </source>
</evidence>
<dbReference type="KEGG" id="cts:Ctha_0473"/>
<dbReference type="PANTHER" id="PTHR19271:SF16">
    <property type="entry name" value="CYTOCHROME B"/>
    <property type="match status" value="1"/>
</dbReference>
<dbReference type="PROSITE" id="PS51002">
    <property type="entry name" value="CYTB_NTER"/>
    <property type="match status" value="1"/>
</dbReference>
<keyword evidence="2" id="KW-0813">Transport</keyword>
<dbReference type="PANTHER" id="PTHR19271">
    <property type="entry name" value="CYTOCHROME B"/>
    <property type="match status" value="1"/>
</dbReference>
<dbReference type="GO" id="GO:0016491">
    <property type="term" value="F:oxidoreductase activity"/>
    <property type="evidence" value="ECO:0007669"/>
    <property type="project" value="InterPro"/>
</dbReference>
<reference evidence="14 15" key="1">
    <citation type="submission" date="2008-06" db="EMBL/GenBank/DDBJ databases">
        <title>Complete sequence of Chloroherpeton thalassium ATCC 35110.</title>
        <authorList>
            <consortium name="US DOE Joint Genome Institute"/>
            <person name="Lucas S."/>
            <person name="Copeland A."/>
            <person name="Lapidus A."/>
            <person name="Glavina del Rio T."/>
            <person name="Dalin E."/>
            <person name="Tice H."/>
            <person name="Bruce D."/>
            <person name="Goodwin L."/>
            <person name="Pitluck S."/>
            <person name="Schmutz J."/>
            <person name="Larimer F."/>
            <person name="Land M."/>
            <person name="Hauser L."/>
            <person name="Kyrpides N."/>
            <person name="Mikhailova N."/>
            <person name="Liu Z."/>
            <person name="Li T."/>
            <person name="Zhao F."/>
            <person name="Overmann J."/>
            <person name="Bryant D.A."/>
            <person name="Richardson P."/>
        </authorList>
    </citation>
    <scope>NUCLEOTIDE SEQUENCE [LARGE SCALE GENOMIC DNA]</scope>
    <source>
        <strain evidence="15">ATCC 35110 / GB-78</strain>
    </source>
</reference>
<sequence>MKGGLTGMDRISKPTNADSEAFMPQQSRMQSIASAIDETTSGFNLMKWLGERSYVFEPIVHFLSKKAVPQHRISIWYYFGGLTLFFFVIQIVTGLLLLLYYKPTEQEAFSSFLYIQKEVPYGWLIRQIHSWSANLMVLMLFIHMFSTFFMKAYRKPRELMWITGFVLCLLTLGFGFTGYLLPWNELAFFATQIGTEVPKAAPGGEVIVELLRGGEDVTGATLTRMFSFHVVLIPGITLLVLSAHLLLMQILGTSVPIGYKEQGLVKGYDPFFPNFLMKDLIGWMIGFALLLYLAVNLPWELGVKADPLAPAPQGIKPEWYFWAQFQLLKDFKFPGGELTAIIMFTIGGVAWALVPFIDRQSAREEKSPAFTIAGVLVLVFMLVESYRVYLEYGF</sequence>
<feature type="domain" description="Cytochrome b/b6 N-terminal region profile" evidence="12">
    <location>
        <begin position="45"/>
        <end position="257"/>
    </location>
</feature>
<evidence type="ECO:0000256" key="2">
    <source>
        <dbReference type="ARBA" id="ARBA00022448"/>
    </source>
</evidence>
<organism evidence="14 15">
    <name type="scientific">Chloroherpeton thalassium (strain ATCC 35110 / GB-78)</name>
    <dbReference type="NCBI Taxonomy" id="517418"/>
    <lineage>
        <taxon>Bacteria</taxon>
        <taxon>Pseudomonadati</taxon>
        <taxon>Chlorobiota</taxon>
        <taxon>Chlorobiia</taxon>
        <taxon>Chlorobiales</taxon>
        <taxon>Chloroherpetonaceae</taxon>
        <taxon>Chloroherpeton</taxon>
    </lineage>
</organism>
<dbReference type="GO" id="GO:0016020">
    <property type="term" value="C:membrane"/>
    <property type="evidence" value="ECO:0007669"/>
    <property type="project" value="UniProtKB-SubCell"/>
</dbReference>
<evidence type="ECO:0000256" key="3">
    <source>
        <dbReference type="ARBA" id="ARBA00022617"/>
    </source>
</evidence>
<dbReference type="GO" id="GO:0022904">
    <property type="term" value="P:respiratory electron transport chain"/>
    <property type="evidence" value="ECO:0007669"/>
    <property type="project" value="InterPro"/>
</dbReference>
<evidence type="ECO:0000256" key="4">
    <source>
        <dbReference type="ARBA" id="ARBA00022660"/>
    </source>
</evidence>
<dbReference type="Pfam" id="PF00033">
    <property type="entry name" value="Cytochrome_B"/>
    <property type="match status" value="1"/>
</dbReference>
<evidence type="ECO:0000313" key="14">
    <source>
        <dbReference type="EMBL" id="ACF12944.1"/>
    </source>
</evidence>
<feature type="transmembrane region" description="Helical" evidence="11">
    <location>
        <begin position="338"/>
        <end position="357"/>
    </location>
</feature>
<evidence type="ECO:0000256" key="9">
    <source>
        <dbReference type="ARBA" id="ARBA00023004"/>
    </source>
</evidence>
<evidence type="ECO:0000256" key="5">
    <source>
        <dbReference type="ARBA" id="ARBA00022692"/>
    </source>
</evidence>
<dbReference type="Proteomes" id="UP000001208">
    <property type="component" value="Chromosome"/>
</dbReference>
<dbReference type="Gene3D" id="1.20.810.10">
    <property type="entry name" value="Cytochrome Bc1 Complex, Chain C"/>
    <property type="match status" value="1"/>
</dbReference>
<dbReference type="SUPFAM" id="SSF81342">
    <property type="entry name" value="Transmembrane di-heme cytochromes"/>
    <property type="match status" value="1"/>
</dbReference>
<accession>B3QUN8</accession>
<dbReference type="InterPro" id="IPR027387">
    <property type="entry name" value="Cytb/b6-like_sf"/>
</dbReference>
<keyword evidence="9" id="KW-0408">Iron</keyword>
<dbReference type="STRING" id="517418.Ctha_0473"/>
<evidence type="ECO:0000259" key="12">
    <source>
        <dbReference type="PROSITE" id="PS51002"/>
    </source>
</evidence>
<feature type="transmembrane region" description="Helical" evidence="11">
    <location>
        <begin position="231"/>
        <end position="259"/>
    </location>
</feature>
<dbReference type="InterPro" id="IPR016174">
    <property type="entry name" value="Di-haem_cyt_TM"/>
</dbReference>
<keyword evidence="7" id="KW-0249">Electron transport</keyword>
<feature type="transmembrane region" description="Helical" evidence="11">
    <location>
        <begin position="280"/>
        <end position="299"/>
    </location>
</feature>
<keyword evidence="4" id="KW-0679">Respiratory chain</keyword>
<keyword evidence="5 11" id="KW-0812">Transmembrane</keyword>
<gene>
    <name evidence="14" type="ordered locus">Ctha_0473</name>
</gene>
<dbReference type="PROSITE" id="PS51003">
    <property type="entry name" value="CYTB_CTER"/>
    <property type="match status" value="1"/>
</dbReference>
<dbReference type="Pfam" id="PF00032">
    <property type="entry name" value="Cytochrom_B_C"/>
    <property type="match status" value="1"/>
</dbReference>
<comment type="subcellular location">
    <subcellularLocation>
        <location evidence="1">Membrane</location>
        <topology evidence="1">Multi-pass membrane protein</topology>
    </subcellularLocation>
</comment>
<dbReference type="InterPro" id="IPR036150">
    <property type="entry name" value="Cyt_b/b6_C_sf"/>
</dbReference>
<keyword evidence="3" id="KW-0349">Heme</keyword>
<evidence type="ECO:0000256" key="11">
    <source>
        <dbReference type="SAM" id="Phobius"/>
    </source>
</evidence>
<dbReference type="GO" id="GO:0009055">
    <property type="term" value="F:electron transfer activity"/>
    <property type="evidence" value="ECO:0007669"/>
    <property type="project" value="InterPro"/>
</dbReference>